<keyword evidence="2" id="KW-0813">Transport</keyword>
<dbReference type="EMBL" id="QCYH01000006">
    <property type="protein sequence ID" value="PVA09817.1"/>
    <property type="molecule type" value="Genomic_DNA"/>
</dbReference>
<gene>
    <name evidence="10" type="ORF">DC366_11910</name>
</gene>
<dbReference type="Proteomes" id="UP000244446">
    <property type="component" value="Unassembled WGS sequence"/>
</dbReference>
<keyword evidence="6 9" id="KW-1133">Transmembrane helix</keyword>
<evidence type="ECO:0000256" key="4">
    <source>
        <dbReference type="ARBA" id="ARBA00022692"/>
    </source>
</evidence>
<accession>A0A2T7G616</accession>
<evidence type="ECO:0000256" key="5">
    <source>
        <dbReference type="ARBA" id="ARBA00022970"/>
    </source>
</evidence>
<dbReference type="OrthoDB" id="9779023at2"/>
<dbReference type="PANTHER" id="PTHR11795:SF452">
    <property type="entry name" value="ABC TRANSPORTER PERMEASE PROTEIN"/>
    <property type="match status" value="1"/>
</dbReference>
<evidence type="ECO:0000256" key="2">
    <source>
        <dbReference type="ARBA" id="ARBA00022448"/>
    </source>
</evidence>
<feature type="transmembrane region" description="Helical" evidence="9">
    <location>
        <begin position="212"/>
        <end position="233"/>
    </location>
</feature>
<dbReference type="GO" id="GO:0022857">
    <property type="term" value="F:transmembrane transporter activity"/>
    <property type="evidence" value="ECO:0007669"/>
    <property type="project" value="InterPro"/>
</dbReference>
<dbReference type="GO" id="GO:0006865">
    <property type="term" value="P:amino acid transport"/>
    <property type="evidence" value="ECO:0007669"/>
    <property type="project" value="UniProtKB-KW"/>
</dbReference>
<keyword evidence="4 9" id="KW-0812">Transmembrane</keyword>
<dbReference type="GO" id="GO:0005886">
    <property type="term" value="C:plasma membrane"/>
    <property type="evidence" value="ECO:0007669"/>
    <property type="project" value="UniProtKB-SubCell"/>
</dbReference>
<evidence type="ECO:0000256" key="3">
    <source>
        <dbReference type="ARBA" id="ARBA00022475"/>
    </source>
</evidence>
<name>A0A2T7G616_9RHOB</name>
<dbReference type="AlphaFoldDB" id="A0A2T7G616"/>
<dbReference type="Pfam" id="PF02653">
    <property type="entry name" value="BPD_transp_2"/>
    <property type="match status" value="1"/>
</dbReference>
<keyword evidence="5" id="KW-0029">Amino-acid transport</keyword>
<feature type="transmembrane region" description="Helical" evidence="9">
    <location>
        <begin position="12"/>
        <end position="34"/>
    </location>
</feature>
<keyword evidence="7 9" id="KW-0472">Membrane</keyword>
<keyword evidence="3" id="KW-1003">Cell membrane</keyword>
<dbReference type="InterPro" id="IPR001851">
    <property type="entry name" value="ABC_transp_permease"/>
</dbReference>
<protein>
    <submittedName>
        <fullName evidence="10">Branched-chain amino acid ABC transporter permease</fullName>
    </submittedName>
</protein>
<evidence type="ECO:0000256" key="1">
    <source>
        <dbReference type="ARBA" id="ARBA00004651"/>
    </source>
</evidence>
<evidence type="ECO:0000256" key="7">
    <source>
        <dbReference type="ARBA" id="ARBA00023136"/>
    </source>
</evidence>
<evidence type="ECO:0000256" key="9">
    <source>
        <dbReference type="SAM" id="Phobius"/>
    </source>
</evidence>
<reference evidence="10 11" key="1">
    <citation type="submission" date="2018-04" db="EMBL/GenBank/DDBJ databases">
        <title>Pelagivirga bohaiensis gen. nov., sp. nov., a bacterium isolated from the Bohai Sea.</title>
        <authorList>
            <person name="Ji X."/>
        </authorList>
    </citation>
    <scope>NUCLEOTIDE SEQUENCE [LARGE SCALE GENOMIC DNA]</scope>
    <source>
        <strain evidence="10 11">BH-SD19</strain>
    </source>
</reference>
<dbReference type="CDD" id="cd06582">
    <property type="entry name" value="TM_PBP1_LivH_like"/>
    <property type="match status" value="1"/>
</dbReference>
<feature type="transmembrane region" description="Helical" evidence="9">
    <location>
        <begin position="91"/>
        <end position="114"/>
    </location>
</feature>
<sequence length="288" mass="30821">MNFTQQLINGLVLGHSYALIAIGWTVLLGVARLVNFGHGQMYMLGAFVTWFVMSRFGLPYLVAIPIAMAVGIGVGYLMQRTMLQLTIRQDLVSVMIVTLGFGHVLEGVAALFFGSTGQILDTPLSVRDIYIGDIWITWQDIAIIIVAILFFALLKYVVEKTRVGRLVRMVAEDPKLALLAGIDIRKIYLGVFAFEGAAVAIAAALIAPRTPILTSMGFDQVIITFVVVVLGGIGSITGSYVAGIALGLFAAFFGAYVSAAYSTAAMFVFLIVVLVVRPGGLASRPGAH</sequence>
<feature type="transmembrane region" description="Helical" evidence="9">
    <location>
        <begin position="58"/>
        <end position="79"/>
    </location>
</feature>
<feature type="transmembrane region" description="Helical" evidence="9">
    <location>
        <begin position="134"/>
        <end position="158"/>
    </location>
</feature>
<organism evidence="10 11">
    <name type="scientific">Pelagivirga sediminicola</name>
    <dbReference type="NCBI Taxonomy" id="2170575"/>
    <lineage>
        <taxon>Bacteria</taxon>
        <taxon>Pseudomonadati</taxon>
        <taxon>Pseudomonadota</taxon>
        <taxon>Alphaproteobacteria</taxon>
        <taxon>Rhodobacterales</taxon>
        <taxon>Paracoccaceae</taxon>
        <taxon>Pelagivirga</taxon>
    </lineage>
</organism>
<dbReference type="PANTHER" id="PTHR11795">
    <property type="entry name" value="BRANCHED-CHAIN AMINO ACID TRANSPORT SYSTEM PERMEASE PROTEIN LIVH"/>
    <property type="match status" value="1"/>
</dbReference>
<feature type="transmembrane region" description="Helical" evidence="9">
    <location>
        <begin position="187"/>
        <end position="206"/>
    </location>
</feature>
<proteinExistence type="inferred from homology"/>
<evidence type="ECO:0000313" key="10">
    <source>
        <dbReference type="EMBL" id="PVA09817.1"/>
    </source>
</evidence>
<evidence type="ECO:0000256" key="6">
    <source>
        <dbReference type="ARBA" id="ARBA00022989"/>
    </source>
</evidence>
<evidence type="ECO:0000313" key="11">
    <source>
        <dbReference type="Proteomes" id="UP000244446"/>
    </source>
</evidence>
<evidence type="ECO:0000256" key="8">
    <source>
        <dbReference type="ARBA" id="ARBA00037998"/>
    </source>
</evidence>
<dbReference type="InterPro" id="IPR052157">
    <property type="entry name" value="BCAA_transport_permease"/>
</dbReference>
<keyword evidence="11" id="KW-1185">Reference proteome</keyword>
<comment type="similarity">
    <text evidence="8">Belongs to the binding-protein-dependent transport system permease family. LivHM subfamily.</text>
</comment>
<comment type="subcellular location">
    <subcellularLocation>
        <location evidence="1">Cell membrane</location>
        <topology evidence="1">Multi-pass membrane protein</topology>
    </subcellularLocation>
</comment>
<dbReference type="RefSeq" id="WP_108692440.1">
    <property type="nucleotide sequence ID" value="NZ_QCYH01000006.1"/>
</dbReference>
<comment type="caution">
    <text evidence="10">The sequence shown here is derived from an EMBL/GenBank/DDBJ whole genome shotgun (WGS) entry which is preliminary data.</text>
</comment>